<comment type="caution">
    <text evidence="1">The sequence shown here is derived from an EMBL/GenBank/DDBJ whole genome shotgun (WGS) entry which is preliminary data.</text>
</comment>
<reference evidence="1 2" key="1">
    <citation type="submission" date="2013-10" db="EMBL/GenBank/DDBJ databases">
        <title>The Genome Sequence of Acinetobacter brisouii CIP 110357.</title>
        <authorList>
            <consortium name="The Broad Institute Genomics Platform"/>
            <consortium name="The Broad Institute Genome Sequencing Center for Infectious Disease"/>
            <person name="Cerqueira G."/>
            <person name="Feldgarden M."/>
            <person name="Courvalin P."/>
            <person name="Grillot-Courvalin C."/>
            <person name="Clermont D."/>
            <person name="Rocha E."/>
            <person name="Yoon E.-J."/>
            <person name="Nemec A."/>
            <person name="Young S.K."/>
            <person name="Zeng Q."/>
            <person name="Gargeya S."/>
            <person name="Fitzgerald M."/>
            <person name="Abouelleil A."/>
            <person name="Alvarado L."/>
            <person name="Berlin A.M."/>
            <person name="Chapman S.B."/>
            <person name="Gainer-Dewar J."/>
            <person name="Goldberg J."/>
            <person name="Gnerre S."/>
            <person name="Griggs A."/>
            <person name="Gujja S."/>
            <person name="Hansen M."/>
            <person name="Howarth C."/>
            <person name="Imamovic A."/>
            <person name="Ireland A."/>
            <person name="Larimer J."/>
            <person name="McCowan C."/>
            <person name="Murphy C."/>
            <person name="Pearson M."/>
            <person name="Poon T.W."/>
            <person name="Priest M."/>
            <person name="Roberts A."/>
            <person name="Saif S."/>
            <person name="Shea T."/>
            <person name="Sykes S."/>
            <person name="Wortman J."/>
            <person name="Nusbaum C."/>
            <person name="Birren B."/>
        </authorList>
    </citation>
    <scope>NUCLEOTIDE SEQUENCE [LARGE SCALE GENOMIC DNA]</scope>
    <source>
        <strain evidence="1 2">CIP 110357</strain>
    </source>
</reference>
<proteinExistence type="predicted"/>
<accession>V2UVY1</accession>
<organism evidence="1 2">
    <name type="scientific">Acinetobacter brisouii CIP 110357</name>
    <dbReference type="NCBI Taxonomy" id="1341683"/>
    <lineage>
        <taxon>Bacteria</taxon>
        <taxon>Pseudomonadati</taxon>
        <taxon>Pseudomonadota</taxon>
        <taxon>Gammaproteobacteria</taxon>
        <taxon>Moraxellales</taxon>
        <taxon>Moraxellaceae</taxon>
        <taxon>Acinetobacter</taxon>
    </lineage>
</organism>
<dbReference type="AlphaFoldDB" id="V2UVY1"/>
<protein>
    <submittedName>
        <fullName evidence="1">Uncharacterized protein</fullName>
    </submittedName>
</protein>
<evidence type="ECO:0000313" key="2">
    <source>
        <dbReference type="Proteomes" id="UP000018418"/>
    </source>
</evidence>
<name>V2UVY1_9GAMM</name>
<sequence>MKNKIIPILFFALILINIGFSAYLWKQNKELKSDISNISSELMRLDLDALEKIKSKNSGVVSSGECGSWINPCE</sequence>
<dbReference type="EMBL" id="AYEU01000003">
    <property type="protein sequence ID" value="ESK52795.1"/>
    <property type="molecule type" value="Genomic_DNA"/>
</dbReference>
<evidence type="ECO:0000313" key="1">
    <source>
        <dbReference type="EMBL" id="ESK52795.1"/>
    </source>
</evidence>
<gene>
    <name evidence="1" type="ORF">P255_00957</name>
</gene>
<dbReference type="Proteomes" id="UP000018418">
    <property type="component" value="Unassembled WGS sequence"/>
</dbReference>
<keyword evidence="2" id="KW-1185">Reference proteome</keyword>
<dbReference type="HOGENOM" id="CLU_2679217_0_0_6"/>